<comment type="caution">
    <text evidence="1">The sequence shown here is derived from an EMBL/GenBank/DDBJ whole genome shotgun (WGS) entry which is preliminary data.</text>
</comment>
<sequence length="93" mass="10079">MKNDTNNQLVKSQQRRDNDQVSDAGSCLEDEAPGVPCGSTLPDLNLDLSMSFPSSSSLGINKDEDKEKKLNIDPNLSQQELVPSSAATLVLFQ</sequence>
<dbReference type="Proteomes" id="UP001164250">
    <property type="component" value="Chromosome 6"/>
</dbReference>
<dbReference type="EMBL" id="CM047902">
    <property type="protein sequence ID" value="KAJ0095893.1"/>
    <property type="molecule type" value="Genomic_DNA"/>
</dbReference>
<proteinExistence type="predicted"/>
<evidence type="ECO:0000313" key="1">
    <source>
        <dbReference type="EMBL" id="KAJ0095893.1"/>
    </source>
</evidence>
<name>A0ACC1BAB4_9ROSI</name>
<keyword evidence="2" id="KW-1185">Reference proteome</keyword>
<gene>
    <name evidence="1" type="ORF">Patl1_15290</name>
</gene>
<reference evidence="2" key="1">
    <citation type="journal article" date="2023" name="G3 (Bethesda)">
        <title>Genome assembly and association tests identify interacting loci associated with vigor, precocity, and sex in interspecific pistachio rootstocks.</title>
        <authorList>
            <person name="Palmer W."/>
            <person name="Jacygrad E."/>
            <person name="Sagayaradj S."/>
            <person name="Cavanaugh K."/>
            <person name="Han R."/>
            <person name="Bertier L."/>
            <person name="Beede B."/>
            <person name="Kafkas S."/>
            <person name="Golino D."/>
            <person name="Preece J."/>
            <person name="Michelmore R."/>
        </authorList>
    </citation>
    <scope>NUCLEOTIDE SEQUENCE [LARGE SCALE GENOMIC DNA]</scope>
</reference>
<protein>
    <submittedName>
        <fullName evidence="1">Uncharacterized protein</fullName>
    </submittedName>
</protein>
<evidence type="ECO:0000313" key="2">
    <source>
        <dbReference type="Proteomes" id="UP001164250"/>
    </source>
</evidence>
<accession>A0ACC1BAB4</accession>
<organism evidence="1 2">
    <name type="scientific">Pistacia atlantica</name>
    <dbReference type="NCBI Taxonomy" id="434234"/>
    <lineage>
        <taxon>Eukaryota</taxon>
        <taxon>Viridiplantae</taxon>
        <taxon>Streptophyta</taxon>
        <taxon>Embryophyta</taxon>
        <taxon>Tracheophyta</taxon>
        <taxon>Spermatophyta</taxon>
        <taxon>Magnoliopsida</taxon>
        <taxon>eudicotyledons</taxon>
        <taxon>Gunneridae</taxon>
        <taxon>Pentapetalae</taxon>
        <taxon>rosids</taxon>
        <taxon>malvids</taxon>
        <taxon>Sapindales</taxon>
        <taxon>Anacardiaceae</taxon>
        <taxon>Pistacia</taxon>
    </lineage>
</organism>